<organism evidence="1 2">
    <name type="scientific">Gossypium davidsonii</name>
    <name type="common">Davidson's cotton</name>
    <name type="synonym">Gossypium klotzschianum subsp. davidsonii</name>
    <dbReference type="NCBI Taxonomy" id="34287"/>
    <lineage>
        <taxon>Eukaryota</taxon>
        <taxon>Viridiplantae</taxon>
        <taxon>Streptophyta</taxon>
        <taxon>Embryophyta</taxon>
        <taxon>Tracheophyta</taxon>
        <taxon>Spermatophyta</taxon>
        <taxon>Magnoliopsida</taxon>
        <taxon>eudicotyledons</taxon>
        <taxon>Gunneridae</taxon>
        <taxon>Pentapetalae</taxon>
        <taxon>rosids</taxon>
        <taxon>malvids</taxon>
        <taxon>Malvales</taxon>
        <taxon>Malvaceae</taxon>
        <taxon>Malvoideae</taxon>
        <taxon>Gossypium</taxon>
    </lineage>
</organism>
<keyword evidence="2" id="KW-1185">Reference proteome</keyword>
<protein>
    <submittedName>
        <fullName evidence="1">Uncharacterized protein</fullName>
    </submittedName>
</protein>
<dbReference type="Proteomes" id="UP000593561">
    <property type="component" value="Unassembled WGS sequence"/>
</dbReference>
<name>A0A7J8S3V4_GOSDV</name>
<reference evidence="1 2" key="1">
    <citation type="journal article" date="2019" name="Genome Biol. Evol.">
        <title>Insights into the evolution of the New World diploid cottons (Gossypium, subgenus Houzingenia) based on genome sequencing.</title>
        <authorList>
            <person name="Grover C.E."/>
            <person name="Arick M.A. 2nd"/>
            <person name="Thrash A."/>
            <person name="Conover J.L."/>
            <person name="Sanders W.S."/>
            <person name="Peterson D.G."/>
            <person name="Frelichowski J.E."/>
            <person name="Scheffler J.A."/>
            <person name="Scheffler B.E."/>
            <person name="Wendel J.F."/>
        </authorList>
    </citation>
    <scope>NUCLEOTIDE SEQUENCE [LARGE SCALE GENOMIC DNA]</scope>
    <source>
        <strain evidence="1">27</strain>
        <tissue evidence="1">Leaf</tissue>
    </source>
</reference>
<evidence type="ECO:0000313" key="1">
    <source>
        <dbReference type="EMBL" id="MBA0620709.1"/>
    </source>
</evidence>
<sequence>MIAHPDVKKKVDVFVLRIYGLVIFHKGLGHIDDVKVKRSHIESSLKTILR</sequence>
<comment type="caution">
    <text evidence="1">The sequence shown here is derived from an EMBL/GenBank/DDBJ whole genome shotgun (WGS) entry which is preliminary data.</text>
</comment>
<proteinExistence type="predicted"/>
<dbReference type="EMBL" id="JABFAC010000008">
    <property type="protein sequence ID" value="MBA0620709.1"/>
    <property type="molecule type" value="Genomic_DNA"/>
</dbReference>
<accession>A0A7J8S3V4</accession>
<gene>
    <name evidence="1" type="ORF">Godav_006396</name>
</gene>
<dbReference type="AlphaFoldDB" id="A0A7J8S3V4"/>
<evidence type="ECO:0000313" key="2">
    <source>
        <dbReference type="Proteomes" id="UP000593561"/>
    </source>
</evidence>